<comment type="caution">
    <text evidence="1">The sequence shown here is derived from an EMBL/GenBank/DDBJ whole genome shotgun (WGS) entry which is preliminary data.</text>
</comment>
<dbReference type="Pfam" id="PF11148">
    <property type="entry name" value="DUF2922"/>
    <property type="match status" value="1"/>
</dbReference>
<accession>A0A642A9P2</accession>
<name>A0A642A9P2_BACOV</name>
<dbReference type="AlphaFoldDB" id="A0A642A9P2"/>
<protein>
    <submittedName>
        <fullName evidence="1">DUF2922 domain-containing protein</fullName>
    </submittedName>
</protein>
<dbReference type="EMBL" id="VWGG01000077">
    <property type="protein sequence ID" value="KAA4561255.1"/>
    <property type="molecule type" value="Genomic_DNA"/>
</dbReference>
<proteinExistence type="predicted"/>
<dbReference type="InterPro" id="IPR021321">
    <property type="entry name" value="DUF2922"/>
</dbReference>
<gene>
    <name evidence="1" type="ORF">F3B65_26770</name>
</gene>
<sequence>MQRRTHMEKTLELIFTKSDGAKKTLSIADPREDVTLAEAQAAAAKIIEAGVLTSGGLGLNEFVEARIKVVTVTVLA</sequence>
<evidence type="ECO:0000313" key="1">
    <source>
        <dbReference type="EMBL" id="KAA4561255.1"/>
    </source>
</evidence>
<organism evidence="1">
    <name type="scientific">Bacteroides ovatus</name>
    <dbReference type="NCBI Taxonomy" id="28116"/>
    <lineage>
        <taxon>Bacteria</taxon>
        <taxon>Pseudomonadati</taxon>
        <taxon>Bacteroidota</taxon>
        <taxon>Bacteroidia</taxon>
        <taxon>Bacteroidales</taxon>
        <taxon>Bacteroidaceae</taxon>
        <taxon>Bacteroides</taxon>
    </lineage>
</organism>
<reference evidence="1" key="1">
    <citation type="journal article" date="2019" name="Nat. Med.">
        <title>A library of human gut bacterial isolates paired with longitudinal multiomics data enables mechanistic microbiome research.</title>
        <authorList>
            <person name="Poyet M."/>
            <person name="Groussin M."/>
            <person name="Gibbons S.M."/>
            <person name="Avila-Pacheco J."/>
            <person name="Jiang X."/>
            <person name="Kearney S.M."/>
            <person name="Perrotta A.R."/>
            <person name="Berdy B."/>
            <person name="Zhao S."/>
            <person name="Lieberman T.D."/>
            <person name="Swanson P.K."/>
            <person name="Smith M."/>
            <person name="Roesemann S."/>
            <person name="Alexander J.E."/>
            <person name="Rich S.A."/>
            <person name="Livny J."/>
            <person name="Vlamakis H."/>
            <person name="Clish C."/>
            <person name="Bullock K."/>
            <person name="Deik A."/>
            <person name="Scott J."/>
            <person name="Pierce K.A."/>
            <person name="Xavier R.J."/>
            <person name="Alm E.J."/>
        </authorList>
    </citation>
    <scope>NUCLEOTIDE SEQUENCE</scope>
    <source>
        <strain evidence="1">BIOML-A32</strain>
    </source>
</reference>